<dbReference type="InterPro" id="IPR036287">
    <property type="entry name" value="Rv1873-like_sf"/>
</dbReference>
<keyword evidence="2" id="KW-1185">Reference proteome</keyword>
<dbReference type="Pfam" id="PF08837">
    <property type="entry name" value="DUF1810"/>
    <property type="match status" value="1"/>
</dbReference>
<name>A0ABR9WXD3_9RHOB</name>
<comment type="caution">
    <text evidence="1">The sequence shown here is derived from an EMBL/GenBank/DDBJ whole genome shotgun (WGS) entry which is preliminary data.</text>
</comment>
<gene>
    <name evidence="1" type="ORF">IQ782_03785</name>
</gene>
<dbReference type="RefSeq" id="WP_194133290.1">
    <property type="nucleotide sequence ID" value="NZ_JADFFK010000002.1"/>
</dbReference>
<evidence type="ECO:0000313" key="1">
    <source>
        <dbReference type="EMBL" id="MBE9635955.1"/>
    </source>
</evidence>
<reference evidence="1 2" key="1">
    <citation type="journal article" date="2021" name="Int. J. Syst. Evol. Microbiol.">
        <title>Salipiger mangrovisoli sp. nov., isolated from mangrove soil and the proposal for the reclassification of Paraphaeobacter pallidus as Salipiger pallidus comb. nov.</title>
        <authorList>
            <person name="Du J."/>
            <person name="Liu Y."/>
            <person name="Pei T."/>
            <person name="Deng M.R."/>
            <person name="Zhu H."/>
        </authorList>
    </citation>
    <scope>NUCLEOTIDE SEQUENCE [LARGE SCALE GENOMIC DNA]</scope>
    <source>
        <strain evidence="1 2">6D45A</strain>
    </source>
</reference>
<accession>A0ABR9WXD3</accession>
<proteinExistence type="predicted"/>
<organism evidence="1 2">
    <name type="scientific">Salipiger mangrovisoli</name>
    <dbReference type="NCBI Taxonomy" id="2865933"/>
    <lineage>
        <taxon>Bacteria</taxon>
        <taxon>Pseudomonadati</taxon>
        <taxon>Pseudomonadota</taxon>
        <taxon>Alphaproteobacteria</taxon>
        <taxon>Rhodobacterales</taxon>
        <taxon>Roseobacteraceae</taxon>
        <taxon>Salipiger</taxon>
    </lineage>
</organism>
<dbReference type="InterPro" id="IPR014937">
    <property type="entry name" value="DUF1810"/>
</dbReference>
<dbReference type="Proteomes" id="UP000607796">
    <property type="component" value="Unassembled WGS sequence"/>
</dbReference>
<dbReference type="EMBL" id="JADFFK010000002">
    <property type="protein sequence ID" value="MBE9635955.1"/>
    <property type="molecule type" value="Genomic_DNA"/>
</dbReference>
<protein>
    <submittedName>
        <fullName evidence="1">DUF1810 domain-containing protein</fullName>
    </submittedName>
</protein>
<sequence length="142" mass="15912">MAEHQEFLDAQERIWPQVSRELQAGQKVSHWIWWVFPQLESLGRSSRARHFGMHDAEAARAYLAHPVLGPRLTEAAGWLLRHPERSAEEMLGPVDALKLRSCMTLFEAVPGAPAVFSEVLESLYAGSRCPLTRAALDRGAPE</sequence>
<evidence type="ECO:0000313" key="2">
    <source>
        <dbReference type="Proteomes" id="UP000607796"/>
    </source>
</evidence>
<dbReference type="SUPFAM" id="SSF140736">
    <property type="entry name" value="Rv1873-like"/>
    <property type="match status" value="1"/>
</dbReference>
<dbReference type="Gene3D" id="1.25.40.380">
    <property type="entry name" value="Protein of unknown function DUF1810"/>
    <property type="match status" value="1"/>
</dbReference>